<reference evidence="10 11" key="2">
    <citation type="journal article" date="2013" name="Genome Biol.">
        <title>Draft genome of the mountain pine beetle, Dendroctonus ponderosae Hopkins, a major forest pest.</title>
        <authorList>
            <person name="Keeling C.I."/>
            <person name="Yuen M.M."/>
            <person name="Liao N.Y."/>
            <person name="Docking T.R."/>
            <person name="Chan S.K."/>
            <person name="Taylor G.A."/>
            <person name="Palmquist D.L."/>
            <person name="Jackman S.D."/>
            <person name="Nguyen A."/>
            <person name="Li M."/>
            <person name="Henderson H."/>
            <person name="Janes J.K."/>
            <person name="Zhao Y."/>
            <person name="Pandoh P."/>
            <person name="Moore R."/>
            <person name="Sperling F.A."/>
            <person name="Huber D.P."/>
            <person name="Birol I."/>
            <person name="Jones S.J."/>
            <person name="Bohlmann J."/>
        </authorList>
    </citation>
    <scope>NUCLEOTIDE SEQUENCE</scope>
</reference>
<name>J3JU17_DENPD</name>
<evidence type="ECO:0000313" key="6">
    <source>
        <dbReference type="EMBL" id="AEE61690.1"/>
    </source>
</evidence>
<accession>J3JU17</accession>
<dbReference type="Proteomes" id="UP000019118">
    <property type="component" value="Unassembled WGS sequence"/>
</dbReference>
<dbReference type="FunFam" id="1.25.40.10:FF:000052">
    <property type="entry name" value="Aryl-hydrocarbon-interacting protein-like 1"/>
    <property type="match status" value="1"/>
</dbReference>
<dbReference type="KEGG" id="dpa:109541784"/>
<dbReference type="STRING" id="77166.J3JU17"/>
<dbReference type="EMBL" id="BT126728">
    <property type="protein sequence ID" value="AEE61690.1"/>
    <property type="molecule type" value="mRNA"/>
</dbReference>
<evidence type="ECO:0000256" key="4">
    <source>
        <dbReference type="ARBA" id="ARBA00022803"/>
    </source>
</evidence>
<gene>
    <name evidence="9" type="primary">109541784</name>
    <name evidence="8" type="ORF">D910_06794</name>
    <name evidence="7" type="ORF">YQE_09759</name>
</gene>
<proteinExistence type="evidence at transcript level"/>
<reference evidence="6" key="1">
    <citation type="journal article" date="2012" name="Insect Biochem. Mol. Biol.">
        <title>Transcriptome and full-length cDNA resources for the mountain pine beetle, Dendroctonus ponderosae Hopkins, a major insect pest of pine forests.</title>
        <authorList>
            <person name="Keeling C.I."/>
            <person name="Henderson H."/>
            <person name="Li M."/>
            <person name="Yuen M."/>
            <person name="Clark E.L."/>
            <person name="Fraser J.D."/>
            <person name="Huber D.P."/>
            <person name="Liao N.Y."/>
            <person name="Roderick Docking T."/>
            <person name="Birol I."/>
            <person name="Chan S.K."/>
            <person name="Taylor G.A."/>
            <person name="Palmquist D."/>
            <person name="Jones S.J."/>
            <person name="Bohlmann J."/>
        </authorList>
    </citation>
    <scope>NUCLEOTIDE SEQUENCE</scope>
    <source>
        <tissue evidence="6">Whole teneral adults of undetermined sex</tissue>
    </source>
</reference>
<keyword evidence="3" id="KW-0677">Repeat</keyword>
<evidence type="ECO:0000313" key="7">
    <source>
        <dbReference type="EMBL" id="ENN73508.1"/>
    </source>
</evidence>
<dbReference type="EMBL" id="KB741156">
    <property type="protein sequence ID" value="ENN73508.1"/>
    <property type="molecule type" value="Genomic_DNA"/>
</dbReference>
<dbReference type="GO" id="GO:0003755">
    <property type="term" value="F:peptidyl-prolyl cis-trans isomerase activity"/>
    <property type="evidence" value="ECO:0007669"/>
    <property type="project" value="InterPro"/>
</dbReference>
<keyword evidence="10" id="KW-1185">Reference proteome</keyword>
<reference evidence="9" key="3">
    <citation type="submission" date="2024-08" db="UniProtKB">
        <authorList>
            <consortium name="EnsemblMetazoa"/>
        </authorList>
    </citation>
    <scope>IDENTIFICATION</scope>
</reference>
<dbReference type="SUPFAM" id="SSF54534">
    <property type="entry name" value="FKBP-like"/>
    <property type="match status" value="1"/>
</dbReference>
<keyword evidence="4" id="KW-0802">TPR repeat</keyword>
<evidence type="ECO:0000256" key="1">
    <source>
        <dbReference type="ARBA" id="ARBA00004496"/>
    </source>
</evidence>
<dbReference type="Gene3D" id="3.10.50.40">
    <property type="match status" value="1"/>
</dbReference>
<dbReference type="PANTHER" id="PTHR11242:SF0">
    <property type="entry name" value="TPR_REGION DOMAIN-CONTAINING PROTEIN"/>
    <property type="match status" value="1"/>
</dbReference>
<evidence type="ECO:0000256" key="2">
    <source>
        <dbReference type="ARBA" id="ARBA00022490"/>
    </source>
</evidence>
<dbReference type="SMART" id="SM00028">
    <property type="entry name" value="TPR"/>
    <property type="match status" value="3"/>
</dbReference>
<dbReference type="GO" id="GO:0005737">
    <property type="term" value="C:cytoplasm"/>
    <property type="evidence" value="ECO:0007669"/>
    <property type="project" value="UniProtKB-SubCell"/>
</dbReference>
<evidence type="ECO:0000313" key="8">
    <source>
        <dbReference type="EMBL" id="ERL89427.1"/>
    </source>
</evidence>
<dbReference type="InterPro" id="IPR019734">
    <property type="entry name" value="TPR_rpt"/>
</dbReference>
<keyword evidence="2" id="KW-0963">Cytoplasm</keyword>
<dbReference type="InterPro" id="IPR056277">
    <property type="entry name" value="PPIase_AIP"/>
</dbReference>
<evidence type="ECO:0000313" key="10">
    <source>
        <dbReference type="Proteomes" id="UP000019118"/>
    </source>
</evidence>
<dbReference type="HOGENOM" id="CLU_052244_0_0_1"/>
<dbReference type="SUPFAM" id="SSF48452">
    <property type="entry name" value="TPR-like"/>
    <property type="match status" value="1"/>
</dbReference>
<feature type="domain" description="AIP/AIPL N-terminal FKBP-type PPIase" evidence="5">
    <location>
        <begin position="19"/>
        <end position="149"/>
    </location>
</feature>
<dbReference type="OMA" id="QQHERNV"/>
<dbReference type="EnsemblMetazoa" id="XM_019910744.1">
    <property type="protein sequence ID" value="XP_019766303.1"/>
    <property type="gene ID" value="LOC109541784"/>
</dbReference>
<dbReference type="InterPro" id="IPR011990">
    <property type="entry name" value="TPR-like_helical_dom_sf"/>
</dbReference>
<evidence type="ECO:0000259" key="5">
    <source>
        <dbReference type="Pfam" id="PF23322"/>
    </source>
</evidence>
<comment type="subcellular location">
    <subcellularLocation>
        <location evidence="1">Cytoplasm</location>
    </subcellularLocation>
</comment>
<dbReference type="AlphaFoldDB" id="J3JU17"/>
<dbReference type="EnsemblMetazoa" id="XM_019910745.1">
    <property type="protein sequence ID" value="XP_019766304.1"/>
    <property type="gene ID" value="LOC109541784"/>
</dbReference>
<dbReference type="Proteomes" id="UP000030742">
    <property type="component" value="Unassembled WGS sequence"/>
</dbReference>
<organism evidence="6">
    <name type="scientific">Dendroctonus ponderosae</name>
    <name type="common">Mountain pine beetle</name>
    <dbReference type="NCBI Taxonomy" id="77166"/>
    <lineage>
        <taxon>Eukaryota</taxon>
        <taxon>Metazoa</taxon>
        <taxon>Ecdysozoa</taxon>
        <taxon>Arthropoda</taxon>
        <taxon>Hexapoda</taxon>
        <taxon>Insecta</taxon>
        <taxon>Pterygota</taxon>
        <taxon>Neoptera</taxon>
        <taxon>Endopterygota</taxon>
        <taxon>Coleoptera</taxon>
        <taxon>Polyphaga</taxon>
        <taxon>Cucujiformia</taxon>
        <taxon>Curculionidae</taxon>
        <taxon>Scolytinae</taxon>
        <taxon>Dendroctonus</taxon>
    </lineage>
</organism>
<evidence type="ECO:0000313" key="11">
    <source>
        <dbReference type="Proteomes" id="UP000030742"/>
    </source>
</evidence>
<sequence length="322" mass="37881">MGDEKEYIVKKVLYTGTSQISFKNGTKIFFHFQTKICNKDKTLLDDSRKMGKGEPLHIILGKKFKLEVWEVILQKMALNEVAQFTVDKSLVMEYPFVSKTLRDMHRPKEEIKHTHTCAMSMQSGGVGYDDLNNLLKKSEDLEFTFEIVKVEQPDEYEKETWQLNEDEQIDMIPKLKLQGNDEYKKKNFKKASELYSKAIGMLEQLMLKEKPYDIEWNKLNEQKLPILLNFAQCKLNEEDYYEVITHCTEVIKYDKDNVKAYFRRAKAHIAAWNPKEAQEDLEKVMELDASLIPLAKKELCILDDLIKIKDLQDKEKLKNMFK</sequence>
<dbReference type="PANTHER" id="PTHR11242">
    <property type="entry name" value="ARYL HYDROCARBON RECEPTOR INTERACTING PROTEIN RELATED"/>
    <property type="match status" value="1"/>
</dbReference>
<evidence type="ECO:0000256" key="3">
    <source>
        <dbReference type="ARBA" id="ARBA00022737"/>
    </source>
</evidence>
<dbReference type="EMBL" id="KB632169">
    <property type="protein sequence ID" value="ERL89427.1"/>
    <property type="molecule type" value="Genomic_DNA"/>
</dbReference>
<dbReference type="InterPro" id="IPR046357">
    <property type="entry name" value="PPIase_dom_sf"/>
</dbReference>
<dbReference type="Pfam" id="PF23322">
    <property type="entry name" value="PPIase_AIP"/>
    <property type="match status" value="1"/>
</dbReference>
<protein>
    <recommendedName>
        <fullName evidence="5">AIP/AIPL N-terminal FKBP-type PPIase domain-containing protein</fullName>
    </recommendedName>
</protein>
<dbReference type="InterPro" id="IPR039663">
    <property type="entry name" value="AIP/AIPL1/TTC9"/>
</dbReference>
<dbReference type="OrthoDB" id="5829758at2759"/>
<evidence type="ECO:0000313" key="9">
    <source>
        <dbReference type="EnsemblMetazoa" id="XP_019766303.1"/>
    </source>
</evidence>
<dbReference type="Gene3D" id="1.25.40.10">
    <property type="entry name" value="Tetratricopeptide repeat domain"/>
    <property type="match status" value="1"/>
</dbReference>